<protein>
    <submittedName>
        <fullName evidence="2">Uncharacterized protein</fullName>
    </submittedName>
</protein>
<sequence>EVPHTEIQAEERVPTPSSDPVPSDLFGVHELDGDEVFVDVTTGENLKQDATVAENKVTTIEDIKVTTAAVATTL</sequence>
<proteinExistence type="predicted"/>
<evidence type="ECO:0000256" key="1">
    <source>
        <dbReference type="SAM" id="MobiDB-lite"/>
    </source>
</evidence>
<dbReference type="EMBL" id="BKCJ011502974">
    <property type="protein sequence ID" value="GFD38596.1"/>
    <property type="molecule type" value="Genomic_DNA"/>
</dbReference>
<feature type="compositionally biased region" description="Basic and acidic residues" evidence="1">
    <location>
        <begin position="1"/>
        <end position="13"/>
    </location>
</feature>
<organism evidence="2">
    <name type="scientific">Tanacetum cinerariifolium</name>
    <name type="common">Dalmatian daisy</name>
    <name type="synonym">Chrysanthemum cinerariifolium</name>
    <dbReference type="NCBI Taxonomy" id="118510"/>
    <lineage>
        <taxon>Eukaryota</taxon>
        <taxon>Viridiplantae</taxon>
        <taxon>Streptophyta</taxon>
        <taxon>Embryophyta</taxon>
        <taxon>Tracheophyta</taxon>
        <taxon>Spermatophyta</taxon>
        <taxon>Magnoliopsida</taxon>
        <taxon>eudicotyledons</taxon>
        <taxon>Gunneridae</taxon>
        <taxon>Pentapetalae</taxon>
        <taxon>asterids</taxon>
        <taxon>campanulids</taxon>
        <taxon>Asterales</taxon>
        <taxon>Asteraceae</taxon>
        <taxon>Asteroideae</taxon>
        <taxon>Anthemideae</taxon>
        <taxon>Anthemidinae</taxon>
        <taxon>Tanacetum</taxon>
    </lineage>
</organism>
<gene>
    <name evidence="2" type="ORF">Tci_910565</name>
</gene>
<feature type="non-terminal residue" evidence="2">
    <location>
        <position position="1"/>
    </location>
</feature>
<accession>A0A699VYZ9</accession>
<comment type="caution">
    <text evidence="2">The sequence shown here is derived from an EMBL/GenBank/DDBJ whole genome shotgun (WGS) entry which is preliminary data.</text>
</comment>
<dbReference type="AlphaFoldDB" id="A0A699VYZ9"/>
<reference evidence="2" key="1">
    <citation type="journal article" date="2019" name="Sci. Rep.">
        <title>Draft genome of Tanacetum cinerariifolium, the natural source of mosquito coil.</title>
        <authorList>
            <person name="Yamashiro T."/>
            <person name="Shiraishi A."/>
            <person name="Satake H."/>
            <person name="Nakayama K."/>
        </authorList>
    </citation>
    <scope>NUCLEOTIDE SEQUENCE</scope>
</reference>
<name>A0A699VYZ9_TANCI</name>
<feature type="region of interest" description="Disordered" evidence="1">
    <location>
        <begin position="1"/>
        <end position="22"/>
    </location>
</feature>
<evidence type="ECO:0000313" key="2">
    <source>
        <dbReference type="EMBL" id="GFD38596.1"/>
    </source>
</evidence>